<keyword evidence="4" id="KW-1185">Reference proteome</keyword>
<protein>
    <submittedName>
        <fullName evidence="3">EBNA-1 nuclear protein</fullName>
    </submittedName>
</protein>
<dbReference type="EMBL" id="LNKT01000067">
    <property type="protein sequence ID" value="KYJ85761.1"/>
    <property type="molecule type" value="Genomic_DNA"/>
</dbReference>
<evidence type="ECO:0000259" key="1">
    <source>
        <dbReference type="Pfam" id="PF07755"/>
    </source>
</evidence>
<dbReference type="Pfam" id="PF17396">
    <property type="entry name" value="DUF1611_N"/>
    <property type="match status" value="1"/>
</dbReference>
<dbReference type="AlphaFoldDB" id="A0A151CE19"/>
<dbReference type="PANTHER" id="PTHR40690">
    <property type="entry name" value="GLL3100 PROTEIN"/>
    <property type="match status" value="1"/>
</dbReference>
<evidence type="ECO:0000259" key="2">
    <source>
        <dbReference type="Pfam" id="PF17396"/>
    </source>
</evidence>
<dbReference type="SUPFAM" id="SSF52540">
    <property type="entry name" value="P-loop containing nucleoside triphosphate hydrolases"/>
    <property type="match status" value="1"/>
</dbReference>
<feature type="domain" description="D-glutamate N-acetyltransferase-like C-terminal" evidence="1">
    <location>
        <begin position="148"/>
        <end position="344"/>
    </location>
</feature>
<organism evidence="3 4">
    <name type="scientific">Sulfurovum riftiae</name>
    <dbReference type="NCBI Taxonomy" id="1630136"/>
    <lineage>
        <taxon>Bacteria</taxon>
        <taxon>Pseudomonadati</taxon>
        <taxon>Campylobacterota</taxon>
        <taxon>Epsilonproteobacteria</taxon>
        <taxon>Campylobacterales</taxon>
        <taxon>Sulfurovaceae</taxon>
        <taxon>Sulfurovum</taxon>
    </lineage>
</organism>
<dbReference type="PANTHER" id="PTHR40690:SF1">
    <property type="entry name" value="DUF1611 DOMAIN-CONTAINING PROTEIN"/>
    <property type="match status" value="1"/>
</dbReference>
<evidence type="ECO:0000313" key="3">
    <source>
        <dbReference type="EMBL" id="KYJ85761.1"/>
    </source>
</evidence>
<evidence type="ECO:0000313" key="4">
    <source>
        <dbReference type="Proteomes" id="UP000075359"/>
    </source>
</evidence>
<dbReference type="Gene3D" id="3.40.50.300">
    <property type="entry name" value="P-loop containing nucleotide triphosphate hydrolases"/>
    <property type="match status" value="1"/>
</dbReference>
<dbReference type="InterPro" id="IPR011669">
    <property type="entry name" value="DgcN-like"/>
</dbReference>
<dbReference type="InterPro" id="IPR035402">
    <property type="entry name" value="DgcN-like_N"/>
</dbReference>
<dbReference type="Proteomes" id="UP000075359">
    <property type="component" value="Unassembled WGS sequence"/>
</dbReference>
<reference evidence="3 4" key="1">
    <citation type="submission" date="2015-11" db="EMBL/GenBank/DDBJ databases">
        <title>Draft genome of Sulfurovum riftiae 1812E, a member of the Epsilonproteobacteria isolated from the tube of the deep-sea hydrothermal vent tubewom Riftia pachyptila.</title>
        <authorList>
            <person name="Vetriani C."/>
            <person name="Giovannelli D."/>
        </authorList>
    </citation>
    <scope>NUCLEOTIDE SEQUENCE [LARGE SCALE GENOMIC DNA]</scope>
    <source>
        <strain evidence="3 4">1812E</strain>
    </source>
</reference>
<dbReference type="OrthoDB" id="9778498at2"/>
<sequence length="361" mass="39338">MNMDKKNAIVYSEALFGEMDGKTANGLVRYSEKYNIVGVIDSTKAGLDALEYLDGIKSDIHIYKNLEDAVQNIEDKIEVFIYGIAPLSGDFSDGDISLMKDAMRSGMSIVNGLHTFLTDDASFMQEAQKYGVEVADIRKYQGINFKRVFSGDILKVTAPRIAVLGTDGAIGKRTTATIIMQELKKEGLNAIMISTGQTGLIQGAKYGAPMDAMQGHFAAGVIEGEILRAWEEVKPDIFIIEGQGALTHPAYLSSCAISRGSQANGIILQHAPKREVMGDFPQFPMPTLKHAIALNEMFTSAPVLGITINHENMSDQEIQNTIQEYENVHSIPTTDVVKLGAKKIAAAIMEHFNLQADNSDA</sequence>
<dbReference type="Gene3D" id="3.40.50.720">
    <property type="entry name" value="NAD(P)-binding Rossmann-like Domain"/>
    <property type="match status" value="1"/>
</dbReference>
<feature type="domain" description="D-glutamate N-acetyltransferase-like N-terminal" evidence="2">
    <location>
        <begin position="43"/>
        <end position="139"/>
    </location>
</feature>
<accession>A0A151CE19</accession>
<name>A0A151CE19_9BACT</name>
<dbReference type="InterPro" id="IPR027417">
    <property type="entry name" value="P-loop_NTPase"/>
</dbReference>
<gene>
    <name evidence="3" type="ORF">AS592_03205</name>
</gene>
<dbReference type="Pfam" id="PF07755">
    <property type="entry name" value="DUF1611"/>
    <property type="match status" value="1"/>
</dbReference>
<dbReference type="RefSeq" id="WP_067332187.1">
    <property type="nucleotide sequence ID" value="NZ_LNKT01000067.1"/>
</dbReference>
<dbReference type="STRING" id="1630136.AS592_03205"/>
<comment type="caution">
    <text evidence="3">The sequence shown here is derived from an EMBL/GenBank/DDBJ whole genome shotgun (WGS) entry which is preliminary data.</text>
</comment>
<dbReference type="InterPro" id="IPR035086">
    <property type="entry name" value="DgcN-like_C"/>
</dbReference>
<dbReference type="PIRSF" id="PIRSF026760">
    <property type="entry name" value="UCP026760"/>
    <property type="match status" value="1"/>
</dbReference>
<proteinExistence type="predicted"/>